<evidence type="ECO:0000256" key="1">
    <source>
        <dbReference type="ARBA" id="ARBA00007734"/>
    </source>
</evidence>
<dbReference type="EMBL" id="JACHIA010000005">
    <property type="protein sequence ID" value="MBB6070541.1"/>
    <property type="molecule type" value="Genomic_DNA"/>
</dbReference>
<comment type="similarity">
    <text evidence="1">Belongs to the transglycosylase Slt family.</text>
</comment>
<proteinExistence type="inferred from homology"/>
<dbReference type="Pfam" id="PF01464">
    <property type="entry name" value="SLT"/>
    <property type="match status" value="1"/>
</dbReference>
<protein>
    <submittedName>
        <fullName evidence="4">Soluble lytic murein transglycosylase-like protein</fullName>
    </submittedName>
</protein>
<dbReference type="Proteomes" id="UP000582837">
    <property type="component" value="Unassembled WGS sequence"/>
</dbReference>
<gene>
    <name evidence="4" type="ORF">HNQ61_002162</name>
</gene>
<dbReference type="InterPro" id="IPR023346">
    <property type="entry name" value="Lysozyme-like_dom_sf"/>
</dbReference>
<organism evidence="4 5">
    <name type="scientific">Longimicrobium terrae</name>
    <dbReference type="NCBI Taxonomy" id="1639882"/>
    <lineage>
        <taxon>Bacteria</taxon>
        <taxon>Pseudomonadati</taxon>
        <taxon>Gemmatimonadota</taxon>
        <taxon>Longimicrobiia</taxon>
        <taxon>Longimicrobiales</taxon>
        <taxon>Longimicrobiaceae</taxon>
        <taxon>Longimicrobium</taxon>
    </lineage>
</organism>
<sequence>MPPRSPNRRRNPTTPRRAPRRRAGSARAAAGRVDRRAWLVMGLVAALLIFPPTRAVAGRAWDRVDAALGAMRAEEARERMVAGYARQYGIPMDLADAIERAARAERLDTELAFRLVRVESEFRQHARSHVGALGFTQLMPATAAELQPGITREQIVDRDTNLRLGFRYLKQLLAVYDGDEQEALTAYNRGPGTVARIRRKGGDPGNGYAELVLGRRGKSPVNLVPADSNPAPAAAPLHESAPARLPQGL</sequence>
<accession>A0A841GXQ8</accession>
<comment type="caution">
    <text evidence="4">The sequence shown here is derived from an EMBL/GenBank/DDBJ whole genome shotgun (WGS) entry which is preliminary data.</text>
</comment>
<dbReference type="InterPro" id="IPR008258">
    <property type="entry name" value="Transglycosylase_SLT_dom_1"/>
</dbReference>
<evidence type="ECO:0000259" key="3">
    <source>
        <dbReference type="Pfam" id="PF01464"/>
    </source>
</evidence>
<dbReference type="RefSeq" id="WP_170034376.1">
    <property type="nucleotide sequence ID" value="NZ_JABDTL010000001.1"/>
</dbReference>
<dbReference type="PANTHER" id="PTHR37423:SF2">
    <property type="entry name" value="MEMBRANE-BOUND LYTIC MUREIN TRANSGLYCOSYLASE C"/>
    <property type="match status" value="1"/>
</dbReference>
<reference evidence="4 5" key="1">
    <citation type="submission" date="2020-08" db="EMBL/GenBank/DDBJ databases">
        <title>Genomic Encyclopedia of Type Strains, Phase IV (KMG-IV): sequencing the most valuable type-strain genomes for metagenomic binning, comparative biology and taxonomic classification.</title>
        <authorList>
            <person name="Goeker M."/>
        </authorList>
    </citation>
    <scope>NUCLEOTIDE SEQUENCE [LARGE SCALE GENOMIC DNA]</scope>
    <source>
        <strain evidence="4 5">DSM 29007</strain>
    </source>
</reference>
<evidence type="ECO:0000313" key="4">
    <source>
        <dbReference type="EMBL" id="MBB6070541.1"/>
    </source>
</evidence>
<feature type="region of interest" description="Disordered" evidence="2">
    <location>
        <begin position="220"/>
        <end position="249"/>
    </location>
</feature>
<dbReference type="PANTHER" id="PTHR37423">
    <property type="entry name" value="SOLUBLE LYTIC MUREIN TRANSGLYCOSYLASE-RELATED"/>
    <property type="match status" value="1"/>
</dbReference>
<keyword evidence="5" id="KW-1185">Reference proteome</keyword>
<feature type="region of interest" description="Disordered" evidence="2">
    <location>
        <begin position="1"/>
        <end position="29"/>
    </location>
</feature>
<dbReference type="Gene3D" id="1.10.530.10">
    <property type="match status" value="1"/>
</dbReference>
<feature type="domain" description="Transglycosylase SLT" evidence="3">
    <location>
        <begin position="97"/>
        <end position="200"/>
    </location>
</feature>
<name>A0A841GXQ8_9BACT</name>
<dbReference type="AlphaFoldDB" id="A0A841GXQ8"/>
<evidence type="ECO:0000313" key="5">
    <source>
        <dbReference type="Proteomes" id="UP000582837"/>
    </source>
</evidence>
<feature type="compositionally biased region" description="Basic residues" evidence="2">
    <location>
        <begin position="1"/>
        <end position="24"/>
    </location>
</feature>
<dbReference type="SUPFAM" id="SSF53955">
    <property type="entry name" value="Lysozyme-like"/>
    <property type="match status" value="1"/>
</dbReference>
<evidence type="ECO:0000256" key="2">
    <source>
        <dbReference type="SAM" id="MobiDB-lite"/>
    </source>
</evidence>